<evidence type="ECO:0000259" key="1">
    <source>
        <dbReference type="Pfam" id="PF01713"/>
    </source>
</evidence>
<dbReference type="KEGG" id="aba:Acid345_1055"/>
<evidence type="ECO:0000313" key="2">
    <source>
        <dbReference type="EMBL" id="ABF40058.1"/>
    </source>
</evidence>
<gene>
    <name evidence="2" type="ordered locus">Acid345_1055</name>
</gene>
<dbReference type="EMBL" id="CP000360">
    <property type="protein sequence ID" value="ABF40058.1"/>
    <property type="molecule type" value="Genomic_DNA"/>
</dbReference>
<dbReference type="Gene3D" id="3.30.1370.110">
    <property type="match status" value="1"/>
</dbReference>
<protein>
    <recommendedName>
        <fullName evidence="1">Smr domain-containing protein</fullName>
    </recommendedName>
</protein>
<dbReference type="InterPro" id="IPR036063">
    <property type="entry name" value="Smr_dom_sf"/>
</dbReference>
<feature type="domain" description="Smr" evidence="1">
    <location>
        <begin position="13"/>
        <end position="64"/>
    </location>
</feature>
<dbReference type="STRING" id="204669.Acid345_1055"/>
<name>Q1ISU2_KORVE</name>
<dbReference type="RefSeq" id="WP_011521860.1">
    <property type="nucleotide sequence ID" value="NC_008009.1"/>
</dbReference>
<dbReference type="AlphaFoldDB" id="Q1ISU2"/>
<dbReference type="Pfam" id="PF01713">
    <property type="entry name" value="Smr"/>
    <property type="match status" value="1"/>
</dbReference>
<dbReference type="OrthoDB" id="5432142at2"/>
<dbReference type="Proteomes" id="UP000002432">
    <property type="component" value="Chromosome"/>
</dbReference>
<organism evidence="2 3">
    <name type="scientific">Koribacter versatilis (strain Ellin345)</name>
    <dbReference type="NCBI Taxonomy" id="204669"/>
    <lineage>
        <taxon>Bacteria</taxon>
        <taxon>Pseudomonadati</taxon>
        <taxon>Acidobacteriota</taxon>
        <taxon>Terriglobia</taxon>
        <taxon>Terriglobales</taxon>
        <taxon>Candidatus Korobacteraceae</taxon>
        <taxon>Candidatus Korobacter</taxon>
    </lineage>
</organism>
<proteinExistence type="predicted"/>
<keyword evidence="3" id="KW-1185">Reference proteome</keyword>
<dbReference type="EnsemblBacteria" id="ABF40058">
    <property type="protein sequence ID" value="ABF40058"/>
    <property type="gene ID" value="Acid345_1055"/>
</dbReference>
<sequence length="112" mass="12657">MLKTINLEEGFPTVEQARQKMLRELDLARRAGHKGVKLIHGYGSSGVGGEIRLSVGRALQEMKRHGEIAFVIYGENWGISDPDTWALLKLRPSLKKEEDLGRKNRGITVVWF</sequence>
<dbReference type="InterPro" id="IPR002625">
    <property type="entry name" value="Smr_dom"/>
</dbReference>
<accession>Q1ISU2</accession>
<dbReference type="eggNOG" id="ENOG503374X">
    <property type="taxonomic scope" value="Bacteria"/>
</dbReference>
<dbReference type="HOGENOM" id="CLU_147852_0_0_0"/>
<evidence type="ECO:0000313" key="3">
    <source>
        <dbReference type="Proteomes" id="UP000002432"/>
    </source>
</evidence>
<reference evidence="2 3" key="1">
    <citation type="journal article" date="2009" name="Appl. Environ. Microbiol.">
        <title>Three genomes from the phylum Acidobacteria provide insight into the lifestyles of these microorganisms in soils.</title>
        <authorList>
            <person name="Ward N.L."/>
            <person name="Challacombe J.F."/>
            <person name="Janssen P.H."/>
            <person name="Henrissat B."/>
            <person name="Coutinho P.M."/>
            <person name="Wu M."/>
            <person name="Xie G."/>
            <person name="Haft D.H."/>
            <person name="Sait M."/>
            <person name="Badger J."/>
            <person name="Barabote R.D."/>
            <person name="Bradley B."/>
            <person name="Brettin T.S."/>
            <person name="Brinkac L.M."/>
            <person name="Bruce D."/>
            <person name="Creasy T."/>
            <person name="Daugherty S.C."/>
            <person name="Davidsen T.M."/>
            <person name="DeBoy R.T."/>
            <person name="Detter J.C."/>
            <person name="Dodson R.J."/>
            <person name="Durkin A.S."/>
            <person name="Ganapathy A."/>
            <person name="Gwinn-Giglio M."/>
            <person name="Han C.S."/>
            <person name="Khouri H."/>
            <person name="Kiss H."/>
            <person name="Kothari S.P."/>
            <person name="Madupu R."/>
            <person name="Nelson K.E."/>
            <person name="Nelson W.C."/>
            <person name="Paulsen I."/>
            <person name="Penn K."/>
            <person name="Ren Q."/>
            <person name="Rosovitz M.J."/>
            <person name="Selengut J.D."/>
            <person name="Shrivastava S."/>
            <person name="Sullivan S.A."/>
            <person name="Tapia R."/>
            <person name="Thompson L.S."/>
            <person name="Watkins K.L."/>
            <person name="Yang Q."/>
            <person name="Yu C."/>
            <person name="Zafar N."/>
            <person name="Zhou L."/>
            <person name="Kuske C.R."/>
        </authorList>
    </citation>
    <scope>NUCLEOTIDE SEQUENCE [LARGE SCALE GENOMIC DNA]</scope>
    <source>
        <strain evidence="2 3">Ellin345</strain>
    </source>
</reference>